<dbReference type="InterPro" id="IPR011330">
    <property type="entry name" value="Glyco_hydro/deAcase_b/a-brl"/>
</dbReference>
<dbReference type="PANTHER" id="PTHR47561">
    <property type="entry name" value="POLYSACCHARIDE DEACETYLASE FAMILY PROTEIN (AFU_ORTHOLOGUE AFUA_6G05030)"/>
    <property type="match status" value="1"/>
</dbReference>
<gene>
    <name evidence="2" type="ORF">CLM73_15005</name>
</gene>
<dbReference type="EMBL" id="CP023270">
    <property type="protein sequence ID" value="AVJ28314.1"/>
    <property type="molecule type" value="Genomic_DNA"/>
</dbReference>
<dbReference type="Proteomes" id="UP000239477">
    <property type="component" value="Chromosome"/>
</dbReference>
<dbReference type="InterPro" id="IPR037950">
    <property type="entry name" value="PgdA-like"/>
</dbReference>
<keyword evidence="3" id="KW-1185">Reference proteome</keyword>
<evidence type="ECO:0000313" key="3">
    <source>
        <dbReference type="Proteomes" id="UP000239477"/>
    </source>
</evidence>
<evidence type="ECO:0000313" key="2">
    <source>
        <dbReference type="EMBL" id="AVJ28314.1"/>
    </source>
</evidence>
<accession>A0A2S0I8P3</accession>
<dbReference type="PROSITE" id="PS51677">
    <property type="entry name" value="NODB"/>
    <property type="match status" value="1"/>
</dbReference>
<reference evidence="2 3" key="1">
    <citation type="submission" date="2017-09" db="EMBL/GenBank/DDBJ databases">
        <title>Genomic, metabolic, and phenotypic characteristics of bacterial isolates from the natural microbiome of the model nematode Caenorhabditis elegans.</title>
        <authorList>
            <person name="Zimmermann J."/>
            <person name="Obeng N."/>
            <person name="Yang W."/>
            <person name="Obeng O."/>
            <person name="Kissoyan K."/>
            <person name="Pees B."/>
            <person name="Dirksen P."/>
            <person name="Hoppner M."/>
            <person name="Franke A."/>
            <person name="Rosenstiel P."/>
            <person name="Leippe M."/>
            <person name="Dierking K."/>
            <person name="Kaleta C."/>
            <person name="Schulenburg H."/>
        </authorList>
    </citation>
    <scope>NUCLEOTIDE SEQUENCE [LARGE SCALE GENOMIC DNA]</scope>
    <source>
        <strain evidence="2 3">MYb73</strain>
    </source>
</reference>
<dbReference type="Pfam" id="PF01522">
    <property type="entry name" value="Polysacc_deac_1"/>
    <property type="match status" value="1"/>
</dbReference>
<dbReference type="GO" id="GO:0005975">
    <property type="term" value="P:carbohydrate metabolic process"/>
    <property type="evidence" value="ECO:0007669"/>
    <property type="project" value="InterPro"/>
</dbReference>
<feature type="domain" description="NodB homology" evidence="1">
    <location>
        <begin position="54"/>
        <end position="272"/>
    </location>
</feature>
<organism evidence="2 3">
    <name type="scientific">Achromobacter spanius</name>
    <dbReference type="NCBI Taxonomy" id="217203"/>
    <lineage>
        <taxon>Bacteria</taxon>
        <taxon>Pseudomonadati</taxon>
        <taxon>Pseudomonadota</taxon>
        <taxon>Betaproteobacteria</taxon>
        <taxon>Burkholderiales</taxon>
        <taxon>Alcaligenaceae</taxon>
        <taxon>Achromobacter</taxon>
    </lineage>
</organism>
<sequence>MDTSLRGITMHEDSRISFPAYAWPEGKRCAVAFTLDLDAESPYFWTAREQQPQSLGELEQRRYGPRQGVARILALLDKWEIKGAFYVPGVVAATYPDLLATLVKAGHEVGYHGYFHERLDTLDDAMLDDYLGRSIDVFQKQTGAARRGYRAPSFEHSPASLAALRRAGVAYDSSLMGFDHPYSIDGLVQVPVTWTIDDALYFRYTNGPRDKTHPANPNAVLESWIEEFEGVREWGGLCMITVHDWISGRGQRLRLLDKFFAHIAAAQDVWWATPMALCDYHRASSNADRFEVSAHVGRFAPNSGK</sequence>
<dbReference type="AlphaFoldDB" id="A0A2S0I8P3"/>
<dbReference type="GO" id="GO:0016810">
    <property type="term" value="F:hydrolase activity, acting on carbon-nitrogen (but not peptide) bonds"/>
    <property type="evidence" value="ECO:0007669"/>
    <property type="project" value="InterPro"/>
</dbReference>
<proteinExistence type="predicted"/>
<dbReference type="InterPro" id="IPR002509">
    <property type="entry name" value="NODB_dom"/>
</dbReference>
<protein>
    <submittedName>
        <fullName evidence="2">Polysaccharide deacetylase</fullName>
    </submittedName>
</protein>
<dbReference type="CDD" id="cd10938">
    <property type="entry name" value="CE4_HpPgdA_like"/>
    <property type="match status" value="1"/>
</dbReference>
<dbReference type="PANTHER" id="PTHR47561:SF1">
    <property type="entry name" value="POLYSACCHARIDE DEACETYLASE FAMILY PROTEIN (AFU_ORTHOLOGUE AFUA_6G05030)"/>
    <property type="match status" value="1"/>
</dbReference>
<evidence type="ECO:0000259" key="1">
    <source>
        <dbReference type="PROSITE" id="PS51677"/>
    </source>
</evidence>
<name>A0A2S0I8P3_9BURK</name>
<dbReference type="SUPFAM" id="SSF88713">
    <property type="entry name" value="Glycoside hydrolase/deacetylase"/>
    <property type="match status" value="1"/>
</dbReference>
<dbReference type="RefSeq" id="WP_105239111.1">
    <property type="nucleotide sequence ID" value="NZ_CP023270.1"/>
</dbReference>
<dbReference type="OrthoDB" id="9074860at2"/>
<dbReference type="Gene3D" id="3.20.20.370">
    <property type="entry name" value="Glycoside hydrolase/deacetylase"/>
    <property type="match status" value="1"/>
</dbReference>